<dbReference type="Gene3D" id="1.25.40.10">
    <property type="entry name" value="Tetratricopeptide repeat domain"/>
    <property type="match status" value="3"/>
</dbReference>
<dbReference type="PANTHER" id="PTHR44216:SF3">
    <property type="entry name" value="PROTEIN O-MANNOSYL-TRANSFERASE TMTC2"/>
    <property type="match status" value="1"/>
</dbReference>
<keyword evidence="4" id="KW-1185">Reference proteome</keyword>
<evidence type="ECO:0000256" key="1">
    <source>
        <dbReference type="PROSITE-ProRule" id="PRU00339"/>
    </source>
</evidence>
<keyword evidence="1" id="KW-0802">TPR repeat</keyword>
<name>A0ABV3QB30_9GAMM</name>
<sequence length="598" mass="63894">MEEFLARLKAHKLVQWTLGYIAVSFAMLPVLDIVAERFGWSQTMVRCLIIAIGTGFFVALVIAWYHGERGEQRVTRTEHAILATLVVLGGLAMWRIGPAAPKATEPAQATAPRQVVAPARPAAFDPPADTLVVLPFANESGDPKQQYFSDGITEELTNAIGQNTALRVIAWDTASHYRDSTQPATAIGKVLDVANVLTGKILREGNEIRVIVELVNARTGFQVWSSHYDDLLANVFQVQDQITAAIAGALKVKFASLGAARTVNPQAHDLVLQAIALGIKARTAAPLEQARKLLEQAIALDPDYADAHAGLAGAWFVLTQYSTLPLKDALPKVREEAHKALALDPRNVNALVALANADVAEGKLAEARAGYEHALALDPSNANAHLDYGNVLPLKSGLAQYLEAVQLDPDNATAQNNLVAQYLDLGEYAQALAPAQALMRLDPTSADSALGLAQIYSLLHRSEDAVKAFDLAQPDTELAKALVAAGRLTYQSLLDPALHAQAVTAVEALRRRADLDPDSMGDVIQLELALGQNPIALEQLPKLCAASPVICSDLSLTPAYLPLRGDPRFQQLVRQYDTVSKPAAAATAAPATTAGPSP</sequence>
<reference evidence="3 4" key="1">
    <citation type="submission" date="2024-06" db="EMBL/GenBank/DDBJ databases">
        <authorList>
            <person name="Woo H."/>
        </authorList>
    </citation>
    <scope>NUCLEOTIDE SEQUENCE [LARGE SCALE GENOMIC DNA]</scope>
    <source>
        <strain evidence="3 4">Si-c</strain>
    </source>
</reference>
<comment type="caution">
    <text evidence="3">The sequence shown here is derived from an EMBL/GenBank/DDBJ whole genome shotgun (WGS) entry which is preliminary data.</text>
</comment>
<proteinExistence type="predicted"/>
<evidence type="ECO:0000313" key="4">
    <source>
        <dbReference type="Proteomes" id="UP001556220"/>
    </source>
</evidence>
<dbReference type="InterPro" id="IPR052384">
    <property type="entry name" value="TMTC_O-mannosyltransferase"/>
</dbReference>
<dbReference type="PROSITE" id="PS50005">
    <property type="entry name" value="TPR"/>
    <property type="match status" value="2"/>
</dbReference>
<feature type="repeat" description="TPR" evidence="1">
    <location>
        <begin position="412"/>
        <end position="445"/>
    </location>
</feature>
<dbReference type="EMBL" id="JBFOHK010000001">
    <property type="protein sequence ID" value="MEW9570731.1"/>
    <property type="molecule type" value="Genomic_DNA"/>
</dbReference>
<dbReference type="InterPro" id="IPR011990">
    <property type="entry name" value="TPR-like_helical_dom_sf"/>
</dbReference>
<evidence type="ECO:0000256" key="2">
    <source>
        <dbReference type="SAM" id="Phobius"/>
    </source>
</evidence>
<organism evidence="3 4">
    <name type="scientific">Rhodanobacter lycopersici</name>
    <dbReference type="NCBI Taxonomy" id="3162487"/>
    <lineage>
        <taxon>Bacteria</taxon>
        <taxon>Pseudomonadati</taxon>
        <taxon>Pseudomonadota</taxon>
        <taxon>Gammaproteobacteria</taxon>
        <taxon>Lysobacterales</taxon>
        <taxon>Rhodanobacteraceae</taxon>
        <taxon>Rhodanobacter</taxon>
    </lineage>
</organism>
<keyword evidence="2" id="KW-0812">Transmembrane</keyword>
<dbReference type="InterPro" id="IPR019734">
    <property type="entry name" value="TPR_rpt"/>
</dbReference>
<keyword evidence="2" id="KW-1133">Transmembrane helix</keyword>
<dbReference type="RefSeq" id="WP_367852805.1">
    <property type="nucleotide sequence ID" value="NZ_JBFOHK010000001.1"/>
</dbReference>
<feature type="transmembrane region" description="Helical" evidence="2">
    <location>
        <begin position="13"/>
        <end position="35"/>
    </location>
</feature>
<accession>A0ABV3QB30</accession>
<dbReference type="Pfam" id="PF13414">
    <property type="entry name" value="TPR_11"/>
    <property type="match status" value="1"/>
</dbReference>
<keyword evidence="2" id="KW-0472">Membrane</keyword>
<dbReference type="SMART" id="SM00028">
    <property type="entry name" value="TPR"/>
    <property type="match status" value="3"/>
</dbReference>
<feature type="transmembrane region" description="Helical" evidence="2">
    <location>
        <begin position="79"/>
        <end position="96"/>
    </location>
</feature>
<feature type="repeat" description="TPR" evidence="1">
    <location>
        <begin position="348"/>
        <end position="381"/>
    </location>
</feature>
<protein>
    <submittedName>
        <fullName evidence="3">Tetratricopeptide repeat protein</fullName>
    </submittedName>
</protein>
<feature type="transmembrane region" description="Helical" evidence="2">
    <location>
        <begin position="47"/>
        <end position="67"/>
    </location>
</feature>
<dbReference type="PANTHER" id="PTHR44216">
    <property type="entry name" value="PROTEIN O-MANNOSYL-TRANSFERASE TMTC2"/>
    <property type="match status" value="1"/>
</dbReference>
<evidence type="ECO:0000313" key="3">
    <source>
        <dbReference type="EMBL" id="MEW9570731.1"/>
    </source>
</evidence>
<dbReference type="Proteomes" id="UP001556220">
    <property type="component" value="Unassembled WGS sequence"/>
</dbReference>
<gene>
    <name evidence="3" type="ORF">ABQJ54_03140</name>
</gene>
<dbReference type="SUPFAM" id="SSF48452">
    <property type="entry name" value="TPR-like"/>
    <property type="match status" value="1"/>
</dbReference>